<dbReference type="Pfam" id="PF01177">
    <property type="entry name" value="Asp_Glu_race"/>
    <property type="match status" value="1"/>
</dbReference>
<dbReference type="PANTHER" id="PTHR21198:SF2">
    <property type="entry name" value="GLUTAMATE RACEMASE"/>
    <property type="match status" value="1"/>
</dbReference>
<dbReference type="HAMAP" id="MF_00258">
    <property type="entry name" value="Glu_racemase"/>
    <property type="match status" value="1"/>
</dbReference>
<dbReference type="EC" id="5.1.1.3" evidence="2 7"/>
<gene>
    <name evidence="7" type="primary">murI</name>
    <name evidence="8" type="ORF">CUN51_05240</name>
</gene>
<evidence type="ECO:0000313" key="8">
    <source>
        <dbReference type="EMBL" id="PJF31271.1"/>
    </source>
</evidence>
<feature type="active site" description="Proton donor/acceptor" evidence="7">
    <location>
        <position position="74"/>
    </location>
</feature>
<dbReference type="InterPro" id="IPR033134">
    <property type="entry name" value="Asp/Glu_racemase_AS_2"/>
</dbReference>
<dbReference type="InterPro" id="IPR001920">
    <property type="entry name" value="Asp/Glu_race"/>
</dbReference>
<name>A0A2M8P142_9CHLR</name>
<dbReference type="SUPFAM" id="SSF53681">
    <property type="entry name" value="Aspartate/glutamate racemase"/>
    <property type="match status" value="2"/>
</dbReference>
<dbReference type="Gene3D" id="3.40.50.1860">
    <property type="match status" value="2"/>
</dbReference>
<comment type="pathway">
    <text evidence="7">Cell wall biogenesis; peptidoglycan biosynthesis.</text>
</comment>
<reference evidence="8 9" key="1">
    <citation type="submission" date="2017-11" db="EMBL/GenBank/DDBJ databases">
        <title>Evolution of Phototrophy in the Chloroflexi Phylum Driven by Horizontal Gene Transfer.</title>
        <authorList>
            <person name="Ward L.M."/>
            <person name="Hemp J."/>
            <person name="Shih P.M."/>
            <person name="Mcglynn S.E."/>
            <person name="Fischer W."/>
        </authorList>
    </citation>
    <scope>NUCLEOTIDE SEQUENCE [LARGE SCALE GENOMIC DNA]</scope>
    <source>
        <strain evidence="8">CP2_2F</strain>
    </source>
</reference>
<evidence type="ECO:0000256" key="2">
    <source>
        <dbReference type="ARBA" id="ARBA00013090"/>
    </source>
</evidence>
<dbReference type="GO" id="GO:0071555">
    <property type="term" value="P:cell wall organization"/>
    <property type="evidence" value="ECO:0007669"/>
    <property type="project" value="UniProtKB-KW"/>
</dbReference>
<protein>
    <recommendedName>
        <fullName evidence="2 7">Glutamate racemase</fullName>
        <ecNumber evidence="2 7">5.1.1.3</ecNumber>
    </recommendedName>
</protein>
<organism evidence="8 9">
    <name type="scientific">Candidatus Thermofonsia Clade 1 bacterium</name>
    <dbReference type="NCBI Taxonomy" id="2364210"/>
    <lineage>
        <taxon>Bacteria</taxon>
        <taxon>Bacillati</taxon>
        <taxon>Chloroflexota</taxon>
        <taxon>Candidatus Thermofontia</taxon>
        <taxon>Candidatus Thermofonsia Clade 1</taxon>
    </lineage>
</organism>
<dbReference type="AlphaFoldDB" id="A0A2M8P142"/>
<evidence type="ECO:0000256" key="5">
    <source>
        <dbReference type="ARBA" id="ARBA00023235"/>
    </source>
</evidence>
<comment type="similarity">
    <text evidence="7">Belongs to the aspartate/glutamate racemases family.</text>
</comment>
<evidence type="ECO:0000256" key="4">
    <source>
        <dbReference type="ARBA" id="ARBA00022984"/>
    </source>
</evidence>
<dbReference type="EMBL" id="PGTK01000004">
    <property type="protein sequence ID" value="PJF31271.1"/>
    <property type="molecule type" value="Genomic_DNA"/>
</dbReference>
<dbReference type="GO" id="GO:0008881">
    <property type="term" value="F:glutamate racemase activity"/>
    <property type="evidence" value="ECO:0007669"/>
    <property type="project" value="UniProtKB-UniRule"/>
</dbReference>
<feature type="active site" description="Proton donor/acceptor" evidence="7">
    <location>
        <position position="185"/>
    </location>
</feature>
<feature type="binding site" evidence="7">
    <location>
        <begin position="11"/>
        <end position="12"/>
    </location>
    <ligand>
        <name>substrate</name>
    </ligand>
</feature>
<dbReference type="PROSITE" id="PS00924">
    <property type="entry name" value="ASP_GLU_RACEMASE_2"/>
    <property type="match status" value="1"/>
</dbReference>
<dbReference type="InterPro" id="IPR004391">
    <property type="entry name" value="Glu_race"/>
</dbReference>
<feature type="binding site" evidence="7">
    <location>
        <begin position="43"/>
        <end position="44"/>
    </location>
    <ligand>
        <name>substrate</name>
    </ligand>
</feature>
<comment type="function">
    <text evidence="7">Provides the (R)-glutamate required for cell wall biosynthesis.</text>
</comment>
<dbReference type="PANTHER" id="PTHR21198">
    <property type="entry name" value="GLUTAMATE RACEMASE"/>
    <property type="match status" value="1"/>
</dbReference>
<evidence type="ECO:0000256" key="6">
    <source>
        <dbReference type="ARBA" id="ARBA00023316"/>
    </source>
</evidence>
<dbReference type="FunFam" id="3.40.50.1860:FF:000001">
    <property type="entry name" value="Glutamate racemase"/>
    <property type="match status" value="1"/>
</dbReference>
<comment type="catalytic activity">
    <reaction evidence="1 7">
        <text>L-glutamate = D-glutamate</text>
        <dbReference type="Rhea" id="RHEA:12813"/>
        <dbReference type="ChEBI" id="CHEBI:29985"/>
        <dbReference type="ChEBI" id="CHEBI:29986"/>
        <dbReference type="EC" id="5.1.1.3"/>
    </reaction>
</comment>
<comment type="caution">
    <text evidence="7">Lacks conserved residue(s) required for the propagation of feature annotation.</text>
</comment>
<evidence type="ECO:0000256" key="3">
    <source>
        <dbReference type="ARBA" id="ARBA00022960"/>
    </source>
</evidence>
<evidence type="ECO:0000256" key="7">
    <source>
        <dbReference type="HAMAP-Rule" id="MF_00258"/>
    </source>
</evidence>
<proteinExistence type="inferred from homology"/>
<keyword evidence="4 7" id="KW-0573">Peptidoglycan synthesis</keyword>
<dbReference type="NCBIfam" id="TIGR00067">
    <property type="entry name" value="glut_race"/>
    <property type="match status" value="1"/>
</dbReference>
<evidence type="ECO:0000313" key="9">
    <source>
        <dbReference type="Proteomes" id="UP000228921"/>
    </source>
</evidence>
<keyword evidence="6 7" id="KW-0961">Cell wall biogenesis/degradation</keyword>
<keyword evidence="3 7" id="KW-0133">Cell shape</keyword>
<feature type="binding site" evidence="7">
    <location>
        <begin position="186"/>
        <end position="187"/>
    </location>
    <ligand>
        <name>substrate</name>
    </ligand>
</feature>
<dbReference type="InterPro" id="IPR015942">
    <property type="entry name" value="Asp/Glu/hydantoin_racemase"/>
</dbReference>
<dbReference type="UniPathway" id="UPA00219"/>
<accession>A0A2M8P142</accession>
<sequence>MSDPRPIGLLDSGVGGLSVLREVRRLLPAEPLCYVADQANLPYGTRPVDELRQLVERIVRFLIAQDCKLIVIACNAANAAALHYLRAQFPEIPIVGMEPAVKPAAERTRTGAIGVLTTQTTAQGALYANVLTRFANGVRVITQVCPQLVWLVEQGAPEDESAQQMVAECLAPLQAAQVDHIVLGCTHFPFLIPHMQAILGSSVSLVDPAPAVARQVRRVLEAREALNDSNSKGEARFFTSGAPEQFSRVASRLLGASVEALPLRV</sequence>
<dbReference type="GO" id="GO:0008360">
    <property type="term" value="P:regulation of cell shape"/>
    <property type="evidence" value="ECO:0007669"/>
    <property type="project" value="UniProtKB-KW"/>
</dbReference>
<evidence type="ECO:0000256" key="1">
    <source>
        <dbReference type="ARBA" id="ARBA00001602"/>
    </source>
</evidence>
<dbReference type="Proteomes" id="UP000228921">
    <property type="component" value="Unassembled WGS sequence"/>
</dbReference>
<keyword evidence="5 7" id="KW-0413">Isomerase</keyword>
<comment type="caution">
    <text evidence="8">The sequence shown here is derived from an EMBL/GenBank/DDBJ whole genome shotgun (WGS) entry which is preliminary data.</text>
</comment>
<dbReference type="GO" id="GO:0009252">
    <property type="term" value="P:peptidoglycan biosynthetic process"/>
    <property type="evidence" value="ECO:0007669"/>
    <property type="project" value="UniProtKB-UniRule"/>
</dbReference>